<dbReference type="Proteomes" id="UP000504604">
    <property type="component" value="Unplaced"/>
</dbReference>
<reference evidence="3" key="1">
    <citation type="submission" date="2025-08" db="UniProtKB">
        <authorList>
            <consortium name="RefSeq"/>
        </authorList>
    </citation>
    <scope>IDENTIFICATION</scope>
</reference>
<dbReference type="KEGG" id="sind:105178781"/>
<gene>
    <name evidence="3" type="primary">LOC105178781</name>
</gene>
<dbReference type="PANTHER" id="PTHR37610">
    <property type="entry name" value="CCHC-TYPE DOMAIN-CONTAINING PROTEIN"/>
    <property type="match status" value="1"/>
</dbReference>
<protein>
    <submittedName>
        <fullName evidence="3">Uncharacterized protein LOC105178781</fullName>
    </submittedName>
</protein>
<dbReference type="GeneID" id="105178781"/>
<dbReference type="PANTHER" id="PTHR37610:SF40">
    <property type="entry name" value="OS01G0909600 PROTEIN"/>
    <property type="match status" value="1"/>
</dbReference>
<dbReference type="OrthoDB" id="911950at2759"/>
<dbReference type="AlphaFoldDB" id="A0A6I9UJT2"/>
<keyword evidence="2" id="KW-1185">Reference proteome</keyword>
<evidence type="ECO:0000313" key="3">
    <source>
        <dbReference type="RefSeq" id="XP_011100633.1"/>
    </source>
</evidence>
<name>A0A6I9UJT2_SESIN</name>
<dbReference type="RefSeq" id="XP_011100633.1">
    <property type="nucleotide sequence ID" value="XM_011102331.1"/>
</dbReference>
<organism evidence="2 3">
    <name type="scientific">Sesamum indicum</name>
    <name type="common">Oriental sesame</name>
    <name type="synonym">Sesamum orientale</name>
    <dbReference type="NCBI Taxonomy" id="4182"/>
    <lineage>
        <taxon>Eukaryota</taxon>
        <taxon>Viridiplantae</taxon>
        <taxon>Streptophyta</taxon>
        <taxon>Embryophyta</taxon>
        <taxon>Tracheophyta</taxon>
        <taxon>Spermatophyta</taxon>
        <taxon>Magnoliopsida</taxon>
        <taxon>eudicotyledons</taxon>
        <taxon>Gunneridae</taxon>
        <taxon>Pentapetalae</taxon>
        <taxon>asterids</taxon>
        <taxon>lamiids</taxon>
        <taxon>Lamiales</taxon>
        <taxon>Pedaliaceae</taxon>
        <taxon>Sesamum</taxon>
    </lineage>
</organism>
<evidence type="ECO:0000259" key="1">
    <source>
        <dbReference type="Pfam" id="PF14244"/>
    </source>
</evidence>
<dbReference type="InterPro" id="IPR029472">
    <property type="entry name" value="Copia-like_N"/>
</dbReference>
<evidence type="ECO:0000313" key="2">
    <source>
        <dbReference type="Proteomes" id="UP000504604"/>
    </source>
</evidence>
<feature type="domain" description="Retrotransposon Copia-like N-terminal" evidence="1">
    <location>
        <begin position="12"/>
        <end position="58"/>
    </location>
</feature>
<proteinExistence type="predicted"/>
<accession>A0A6I9UJT2</accession>
<dbReference type="InParanoid" id="A0A6I9UJT2"/>
<dbReference type="Pfam" id="PF14244">
    <property type="entry name" value="Retrotran_gag_3"/>
    <property type="match status" value="1"/>
</dbReference>
<sequence>MAEDPEILKLQPGDNSAISLVTTLFDGMNFLSWSRSIKLALTAKMKLSFINGENKKPEKNAKEFEQWIRTDSMVASWILNSIKRKIADCFMYTNTSRALWKELKNRYGQSNGPMEYQLKKELGATTQGTMSLSAYFSKLMRLWDELAFYDNVRSQVLVMEPRPDINKAYSMVLNVEKQREVNFGQPQTAPNMAMQDLKTREIIGIGCLVGNLYVIKTESFDKRFIEDVLTNFRNTGFIAAKTYKQPINSIIEDEDDQDTLSQPNPETIEETPVIDQQEHEQMSDDMNLRRSRRQNVRPTKFQDYVCVCKKEDNDILTVKLQNNMNTYINTVSDLPVEPSNYSEAMNDKEWIEAMKS</sequence>